<reference evidence="5 6" key="1">
    <citation type="submission" date="2017-06" db="EMBL/GenBank/DDBJ databases">
        <title>Cultured bacterium strain Saccharothrix yanglingensis Hhs.015.</title>
        <authorList>
            <person name="Xia Y."/>
        </authorList>
    </citation>
    <scope>NUCLEOTIDE SEQUENCE [LARGE SCALE GENOMIC DNA]</scope>
    <source>
        <strain evidence="5 6">Hhs.015</strain>
    </source>
</reference>
<keyword evidence="4" id="KW-0472">Membrane</keyword>
<keyword evidence="4" id="KW-1133">Transmembrane helix</keyword>
<dbReference type="SUPFAM" id="SSF56601">
    <property type="entry name" value="beta-lactamase/transpeptidase-like"/>
    <property type="match status" value="1"/>
</dbReference>
<sequence length="544" mass="54894">MPDEPSWPTVDGDEVPREPPTVQVRRPDPPTMRIPAPVPPPPAAVPPRPAAPTPRPPRERPTEIKSEPEPVPEPITESEGASPAAPPAKRRKRLYALALAALLVPALAGTAVVGAQRGWFDRTPAATTAAAPPPAPVALSVKGIGADGAAPTAAGVEAALTGPAANPLLAPLTGVVVDPGTGQALWNQGEKTPATPASTTKVLVSAAALLSLDHTAQFSTKVVRGAQPGTVVLVGGGDPTLSSLPVGDTTVYPGAPTLDELVAQVKATGPVTQVLFDASRYTGEGLAPGWAPGDVPDGYVSPIQPVMLDGGRGNPKLLDTRRTSTPAADAASALAQRLGVTAPVAPGTAAAGAEVLGEVKSAPVDRLVENLMQNSDNVLAETMAREIAIARGAEPSFAGGAQAVRDVLTQHGFDLATAVFVDGSGLSPNNKLPAELLADILTAAAKPDASDERTAKLRPLLTALPVAGGSGTLASRFQEAGASAKGWARGKTGTLSGVHSLAGVVVDADGRLVVFAFMSQSTQSGDAVRGALDEMVAALRACGC</sequence>
<dbReference type="Pfam" id="PF02113">
    <property type="entry name" value="Peptidase_S13"/>
    <property type="match status" value="2"/>
</dbReference>
<dbReference type="EMBL" id="NSDM01000001">
    <property type="protein sequence ID" value="MDQ2583350.1"/>
    <property type="molecule type" value="Genomic_DNA"/>
</dbReference>
<dbReference type="PANTHER" id="PTHR30023">
    <property type="entry name" value="D-ALANYL-D-ALANINE CARBOXYPEPTIDASE"/>
    <property type="match status" value="1"/>
</dbReference>
<dbReference type="NCBIfam" id="TIGR00666">
    <property type="entry name" value="PBP4"/>
    <property type="match status" value="1"/>
</dbReference>
<proteinExistence type="inferred from homology"/>
<dbReference type="Gene3D" id="3.40.710.10">
    <property type="entry name" value="DD-peptidase/beta-lactamase superfamily"/>
    <property type="match status" value="2"/>
</dbReference>
<keyword evidence="2" id="KW-0378">Hydrolase</keyword>
<dbReference type="Proteomes" id="UP001225605">
    <property type="component" value="Unassembled WGS sequence"/>
</dbReference>
<feature type="region of interest" description="Disordered" evidence="3">
    <location>
        <begin position="1"/>
        <end position="87"/>
    </location>
</feature>
<organism evidence="5 6">
    <name type="scientific">Saccharothrix yanglingensis</name>
    <dbReference type="NCBI Taxonomy" id="659496"/>
    <lineage>
        <taxon>Bacteria</taxon>
        <taxon>Bacillati</taxon>
        <taxon>Actinomycetota</taxon>
        <taxon>Actinomycetes</taxon>
        <taxon>Pseudonocardiales</taxon>
        <taxon>Pseudonocardiaceae</taxon>
        <taxon>Saccharothrix</taxon>
    </lineage>
</organism>
<feature type="compositionally biased region" description="Pro residues" evidence="3">
    <location>
        <begin position="29"/>
        <end position="55"/>
    </location>
</feature>
<evidence type="ECO:0000313" key="5">
    <source>
        <dbReference type="EMBL" id="MDQ2583350.1"/>
    </source>
</evidence>
<dbReference type="PRINTS" id="PR00922">
    <property type="entry name" value="DADACBPTASE3"/>
</dbReference>
<keyword evidence="4" id="KW-0812">Transmembrane</keyword>
<evidence type="ECO:0000313" key="6">
    <source>
        <dbReference type="Proteomes" id="UP001225605"/>
    </source>
</evidence>
<keyword evidence="5" id="KW-0645">Protease</keyword>
<evidence type="ECO:0000256" key="4">
    <source>
        <dbReference type="SAM" id="Phobius"/>
    </source>
</evidence>
<dbReference type="GO" id="GO:0004180">
    <property type="term" value="F:carboxypeptidase activity"/>
    <property type="evidence" value="ECO:0007669"/>
    <property type="project" value="UniProtKB-KW"/>
</dbReference>
<evidence type="ECO:0000256" key="3">
    <source>
        <dbReference type="SAM" id="MobiDB-lite"/>
    </source>
</evidence>
<evidence type="ECO:0000256" key="2">
    <source>
        <dbReference type="ARBA" id="ARBA00022801"/>
    </source>
</evidence>
<comment type="caution">
    <text evidence="5">The sequence shown here is derived from an EMBL/GenBank/DDBJ whole genome shotgun (WGS) entry which is preliminary data.</text>
</comment>
<protein>
    <submittedName>
        <fullName evidence="5">D-alanyl-D-alanine carboxypeptidase/D-alanyl-D-alanine-endopeptidase</fullName>
    </submittedName>
</protein>
<dbReference type="InterPro" id="IPR012338">
    <property type="entry name" value="Beta-lactam/transpept-like"/>
</dbReference>
<dbReference type="RefSeq" id="WP_306744410.1">
    <property type="nucleotide sequence ID" value="NZ_NSDM01000001.1"/>
</dbReference>
<keyword evidence="6" id="KW-1185">Reference proteome</keyword>
<dbReference type="InterPro" id="IPR000667">
    <property type="entry name" value="Peptidase_S13"/>
</dbReference>
<comment type="similarity">
    <text evidence="1">Belongs to the peptidase S13 family.</text>
</comment>
<dbReference type="PANTHER" id="PTHR30023:SF0">
    <property type="entry name" value="PENICILLIN-SENSITIVE CARBOXYPEPTIDASE A"/>
    <property type="match status" value="1"/>
</dbReference>
<feature type="transmembrane region" description="Helical" evidence="4">
    <location>
        <begin position="94"/>
        <end position="115"/>
    </location>
</feature>
<evidence type="ECO:0000256" key="1">
    <source>
        <dbReference type="ARBA" id="ARBA00006096"/>
    </source>
</evidence>
<name>A0ABU0WU18_9PSEU</name>
<gene>
    <name evidence="5" type="primary">dacB</name>
    <name evidence="5" type="ORF">CKY47_05015</name>
</gene>
<feature type="compositionally biased region" description="Basic and acidic residues" evidence="3">
    <location>
        <begin position="56"/>
        <end position="68"/>
    </location>
</feature>
<accession>A0ABU0WU18</accession>
<keyword evidence="5" id="KW-0121">Carboxypeptidase</keyword>